<evidence type="ECO:0000313" key="6">
    <source>
        <dbReference type="EMBL" id="KUO15285.1"/>
    </source>
</evidence>
<name>A0A101UR61_9ACTN</name>
<dbReference type="PROSITE" id="PS52004">
    <property type="entry name" value="KS3_2"/>
    <property type="match status" value="1"/>
</dbReference>
<reference evidence="6 7" key="1">
    <citation type="submission" date="2015-10" db="EMBL/GenBank/DDBJ databases">
        <title>Draft genome sequence of Streptomyces sp. RV15, isolated from a marine sponge.</title>
        <authorList>
            <person name="Ruckert C."/>
            <person name="Abdelmohsen U.R."/>
            <person name="Winkler A."/>
            <person name="Hentschel U."/>
            <person name="Kalinowski J."/>
            <person name="Kampfer P."/>
            <person name="Glaeser S."/>
        </authorList>
    </citation>
    <scope>NUCLEOTIDE SEQUENCE [LARGE SCALE GENOMIC DNA]</scope>
    <source>
        <strain evidence="6 7">RV15</strain>
    </source>
</reference>
<dbReference type="SUPFAM" id="SSF53901">
    <property type="entry name" value="Thiolase-like"/>
    <property type="match status" value="2"/>
</dbReference>
<dbReference type="OrthoDB" id="416758at2"/>
<dbReference type="Pfam" id="PF00109">
    <property type="entry name" value="ketoacyl-synt"/>
    <property type="match status" value="1"/>
</dbReference>
<accession>A0A101UR61</accession>
<dbReference type="InterPro" id="IPR016039">
    <property type="entry name" value="Thiolase-like"/>
</dbReference>
<dbReference type="InterPro" id="IPR000794">
    <property type="entry name" value="Beta-ketoacyl_synthase"/>
</dbReference>
<organism evidence="6 7">
    <name type="scientific">Streptomyces dysideae</name>
    <dbReference type="NCBI Taxonomy" id="909626"/>
    <lineage>
        <taxon>Bacteria</taxon>
        <taxon>Bacillati</taxon>
        <taxon>Actinomycetota</taxon>
        <taxon>Actinomycetes</taxon>
        <taxon>Kitasatosporales</taxon>
        <taxon>Streptomycetaceae</taxon>
        <taxon>Streptomyces</taxon>
    </lineage>
</organism>
<comment type="caution">
    <text evidence="6">The sequence shown here is derived from an EMBL/GenBank/DDBJ whole genome shotgun (WGS) entry which is preliminary data.</text>
</comment>
<evidence type="ECO:0000259" key="5">
    <source>
        <dbReference type="PROSITE" id="PS52004"/>
    </source>
</evidence>
<dbReference type="AlphaFoldDB" id="A0A101UR61"/>
<feature type="domain" description="Ketosynthase family 3 (KS3)" evidence="5">
    <location>
        <begin position="6"/>
        <end position="408"/>
    </location>
</feature>
<dbReference type="InterPro" id="IPR014030">
    <property type="entry name" value="Ketoacyl_synth_N"/>
</dbReference>
<evidence type="ECO:0000256" key="2">
    <source>
        <dbReference type="ARBA" id="ARBA00022679"/>
    </source>
</evidence>
<evidence type="ECO:0000256" key="1">
    <source>
        <dbReference type="ARBA" id="ARBA00008467"/>
    </source>
</evidence>
<dbReference type="EMBL" id="LMXB01000117">
    <property type="protein sequence ID" value="KUO15285.1"/>
    <property type="molecule type" value="Genomic_DNA"/>
</dbReference>
<evidence type="ECO:0000313" key="7">
    <source>
        <dbReference type="Proteomes" id="UP000053260"/>
    </source>
</evidence>
<dbReference type="Pfam" id="PF02801">
    <property type="entry name" value="Ketoacyl-synt_C"/>
    <property type="match status" value="1"/>
</dbReference>
<protein>
    <submittedName>
        <fullName evidence="6">Beta-ketoacyl synthase</fullName>
    </submittedName>
</protein>
<dbReference type="STRING" id="909626.AQJ91_42065"/>
<dbReference type="PANTHER" id="PTHR11712">
    <property type="entry name" value="POLYKETIDE SYNTHASE-RELATED"/>
    <property type="match status" value="1"/>
</dbReference>
<comment type="similarity">
    <text evidence="1 4">Belongs to the thiolase-like superfamily. Beta-ketoacyl-ACP synthases family.</text>
</comment>
<dbReference type="PANTHER" id="PTHR11712:SF322">
    <property type="entry name" value="POLYKETIDE BETA-KETOACYL SYNTHASE 2-RELATED"/>
    <property type="match status" value="1"/>
</dbReference>
<dbReference type="SMART" id="SM00825">
    <property type="entry name" value="PKS_KS"/>
    <property type="match status" value="1"/>
</dbReference>
<dbReference type="Proteomes" id="UP000053260">
    <property type="component" value="Unassembled WGS sequence"/>
</dbReference>
<dbReference type="InterPro" id="IPR020841">
    <property type="entry name" value="PKS_Beta-ketoAc_synthase_dom"/>
</dbReference>
<dbReference type="CDD" id="cd00832">
    <property type="entry name" value="CLF"/>
    <property type="match status" value="1"/>
</dbReference>
<dbReference type="GO" id="GO:0006633">
    <property type="term" value="P:fatty acid biosynthetic process"/>
    <property type="evidence" value="ECO:0007669"/>
    <property type="project" value="TreeGrafter"/>
</dbReference>
<evidence type="ECO:0000256" key="4">
    <source>
        <dbReference type="RuleBase" id="RU003694"/>
    </source>
</evidence>
<sequence>MTGPAGPELVITGIGVLAPTGLGTESYWRAALRGESGIGPVRRFDATGYPVRLTGELPSFEPAERVPRRLLPQTDVWTQQSLAALEEALADAELATSSVPEYEFALSTASSAGGVEFGQREIQSLWSKGPRHVGAYQSIAWFYAATTGQVSIRHGLRGHCDTFVSEAAGGLDSFAGARRAVEDGASAVVCGATDSALSPYGMVCQWSGGQLSERADPARAYLPFTEDACGYVPGEGGAMFVAEERAAAERRGAPRCYGVVAGHASTFSPPPSSGRPPTLRRAVESALSQASLTPAEVDVVYADALAVPEADRAEAQALCEVFGPYGVPVTAPKTGLGRLYCGGSALDVATALLSMRDGTVPPTPNVHRAAPEYRLDLVTGAPRRMPVRNALVVARGYGGFNSALVLRAPGPRRPRGLHGEEY</sequence>
<keyword evidence="7" id="KW-1185">Reference proteome</keyword>
<dbReference type="GO" id="GO:0004315">
    <property type="term" value="F:3-oxoacyl-[acyl-carrier-protein] synthase activity"/>
    <property type="evidence" value="ECO:0007669"/>
    <property type="project" value="TreeGrafter"/>
</dbReference>
<evidence type="ECO:0000256" key="3">
    <source>
        <dbReference type="ARBA" id="ARBA00023315"/>
    </source>
</evidence>
<dbReference type="RefSeq" id="WP_067033419.1">
    <property type="nucleotide sequence ID" value="NZ_KQ949119.1"/>
</dbReference>
<proteinExistence type="inferred from homology"/>
<dbReference type="Gene3D" id="3.40.47.10">
    <property type="match status" value="2"/>
</dbReference>
<keyword evidence="3" id="KW-0012">Acyltransferase</keyword>
<gene>
    <name evidence="6" type="ORF">AQJ91_42065</name>
</gene>
<dbReference type="InterPro" id="IPR014031">
    <property type="entry name" value="Ketoacyl_synth_C"/>
</dbReference>
<keyword evidence="2 4" id="KW-0808">Transferase</keyword>